<evidence type="ECO:0000259" key="12">
    <source>
        <dbReference type="PROSITE" id="PS50262"/>
    </source>
</evidence>
<keyword evidence="6 11" id="KW-1133">Transmembrane helix</keyword>
<dbReference type="InterPro" id="IPR000725">
    <property type="entry name" value="Olfact_rcpt"/>
</dbReference>
<dbReference type="PROSITE" id="PS50262">
    <property type="entry name" value="G_PROTEIN_RECEP_F1_2"/>
    <property type="match status" value="1"/>
</dbReference>
<dbReference type="Gene3D" id="1.20.1070.10">
    <property type="entry name" value="Rhodopsin 7-helix transmembrane proteins"/>
    <property type="match status" value="1"/>
</dbReference>
<protein>
    <recommendedName>
        <fullName evidence="12">G-protein coupled receptors family 1 profile domain-containing protein</fullName>
    </recommendedName>
</protein>
<dbReference type="Pfam" id="PF13853">
    <property type="entry name" value="7tm_4"/>
    <property type="match status" value="1"/>
</dbReference>
<gene>
    <name evidence="13" type="ORF">GDO86_004858</name>
</gene>
<accession>A0A8T2KFN3</accession>
<keyword evidence="3" id="KW-0716">Sensory transduction</keyword>
<comment type="caution">
    <text evidence="13">The sequence shown here is derived from an EMBL/GenBank/DDBJ whole genome shotgun (WGS) entry which is preliminary data.</text>
</comment>
<feature type="transmembrane region" description="Helical" evidence="11">
    <location>
        <begin position="204"/>
        <end position="229"/>
    </location>
</feature>
<keyword evidence="14" id="KW-1185">Reference proteome</keyword>
<evidence type="ECO:0000256" key="5">
    <source>
        <dbReference type="ARBA" id="ARBA00022725"/>
    </source>
</evidence>
<comment type="subcellular location">
    <subcellularLocation>
        <location evidence="1">Cell membrane</location>
        <topology evidence="1">Multi-pass membrane protein</topology>
    </subcellularLocation>
</comment>
<evidence type="ECO:0000313" key="13">
    <source>
        <dbReference type="EMBL" id="KAG8453196.1"/>
    </source>
</evidence>
<dbReference type="SUPFAM" id="SSF81321">
    <property type="entry name" value="Family A G protein-coupled receptor-like"/>
    <property type="match status" value="1"/>
</dbReference>
<feature type="transmembrane region" description="Helical" evidence="11">
    <location>
        <begin position="64"/>
        <end position="84"/>
    </location>
</feature>
<evidence type="ECO:0000256" key="4">
    <source>
        <dbReference type="ARBA" id="ARBA00022692"/>
    </source>
</evidence>
<keyword evidence="7" id="KW-0297">G-protein coupled receptor</keyword>
<keyword evidence="10" id="KW-0807">Transducer</keyword>
<feature type="transmembrane region" description="Helical" evidence="11">
    <location>
        <begin position="241"/>
        <end position="266"/>
    </location>
</feature>
<dbReference type="GO" id="GO:0005886">
    <property type="term" value="C:plasma membrane"/>
    <property type="evidence" value="ECO:0007669"/>
    <property type="project" value="UniProtKB-SubCell"/>
</dbReference>
<dbReference type="EMBL" id="JAACNH010000002">
    <property type="protein sequence ID" value="KAG8453196.1"/>
    <property type="molecule type" value="Genomic_DNA"/>
</dbReference>
<reference evidence="13" key="1">
    <citation type="thesis" date="2020" institute="ProQuest LLC" country="789 East Eisenhower Parkway, Ann Arbor, MI, USA">
        <title>Comparative Genomics and Chromosome Evolution.</title>
        <authorList>
            <person name="Mudd A.B."/>
        </authorList>
    </citation>
    <scope>NUCLEOTIDE SEQUENCE</scope>
    <source>
        <strain evidence="13">Female2</strain>
        <tissue evidence="13">Blood</tissue>
    </source>
</reference>
<dbReference type="InterPro" id="IPR050402">
    <property type="entry name" value="OR51/52/56-like"/>
</dbReference>
<evidence type="ECO:0000256" key="6">
    <source>
        <dbReference type="ARBA" id="ARBA00022989"/>
    </source>
</evidence>
<name>A0A8T2KFN3_9PIPI</name>
<evidence type="ECO:0000256" key="11">
    <source>
        <dbReference type="SAM" id="Phobius"/>
    </source>
</evidence>
<dbReference type="PRINTS" id="PR00245">
    <property type="entry name" value="OLFACTORYR"/>
</dbReference>
<keyword evidence="4 11" id="KW-0812">Transmembrane</keyword>
<dbReference type="PANTHER" id="PTHR26450">
    <property type="entry name" value="OLFACTORY RECEPTOR 56B1-RELATED"/>
    <property type="match status" value="1"/>
</dbReference>
<dbReference type="PROSITE" id="PS00237">
    <property type="entry name" value="G_PROTEIN_RECEP_F1_1"/>
    <property type="match status" value="1"/>
</dbReference>
<keyword evidence="9" id="KW-0675">Receptor</keyword>
<feature type="transmembrane region" description="Helical" evidence="11">
    <location>
        <begin position="144"/>
        <end position="166"/>
    </location>
</feature>
<evidence type="ECO:0000256" key="3">
    <source>
        <dbReference type="ARBA" id="ARBA00022606"/>
    </source>
</evidence>
<feature type="transmembrane region" description="Helical" evidence="11">
    <location>
        <begin position="34"/>
        <end position="55"/>
    </location>
</feature>
<keyword evidence="2" id="KW-1003">Cell membrane</keyword>
<sequence length="320" mass="35766">MESLYPNQSLFLSYTEFVLLGFPGISWARHLLGITFLTLYAVILTCNGLIIYLIFFEKTLHSPMYYLIALLFAINIAGTSVVMPKAIVDLFYLNPISLSVCLIQMFFIYFLTNLESNILLLMSLDRYVAICRPLRYHNIMTKSLLACMIIIVFILSFVSVSPVVIFTSMVPFCRSNIILDFACENMALLSLACGDISKPQTGGLIGRTITTCLNVGVLLISYSNILYTAMKTVSGKSRHKALNTVATHLIVAMLAYLCAMASSILSRTESSFSVDVKNLFSAIYLIIPATLNPFIYGLRVTEIRGSLAKHWRKMYTSNSH</sequence>
<dbReference type="SMART" id="SM01381">
    <property type="entry name" value="7TM_GPCR_Srsx"/>
    <property type="match status" value="1"/>
</dbReference>
<evidence type="ECO:0000256" key="1">
    <source>
        <dbReference type="ARBA" id="ARBA00004651"/>
    </source>
</evidence>
<evidence type="ECO:0000313" key="14">
    <source>
        <dbReference type="Proteomes" id="UP000812440"/>
    </source>
</evidence>
<dbReference type="InterPro" id="IPR017452">
    <property type="entry name" value="GPCR_Rhodpsn_7TM"/>
</dbReference>
<evidence type="ECO:0000256" key="7">
    <source>
        <dbReference type="ARBA" id="ARBA00023040"/>
    </source>
</evidence>
<evidence type="ECO:0000256" key="9">
    <source>
        <dbReference type="ARBA" id="ARBA00023170"/>
    </source>
</evidence>
<dbReference type="FunFam" id="1.20.1070.10:FF:000013">
    <property type="entry name" value="Olfactory receptor"/>
    <property type="match status" value="1"/>
</dbReference>
<dbReference type="InterPro" id="IPR000276">
    <property type="entry name" value="GPCR_Rhodpsn"/>
</dbReference>
<feature type="domain" description="G-protein coupled receptors family 1 profile" evidence="12">
    <location>
        <begin position="46"/>
        <end position="296"/>
    </location>
</feature>
<dbReference type="GO" id="GO:0004984">
    <property type="term" value="F:olfactory receptor activity"/>
    <property type="evidence" value="ECO:0007669"/>
    <property type="project" value="InterPro"/>
</dbReference>
<dbReference type="AlphaFoldDB" id="A0A8T2KFN3"/>
<evidence type="ECO:0000256" key="2">
    <source>
        <dbReference type="ARBA" id="ARBA00022475"/>
    </source>
</evidence>
<organism evidence="13 14">
    <name type="scientific">Hymenochirus boettgeri</name>
    <name type="common">Congo dwarf clawed frog</name>
    <dbReference type="NCBI Taxonomy" id="247094"/>
    <lineage>
        <taxon>Eukaryota</taxon>
        <taxon>Metazoa</taxon>
        <taxon>Chordata</taxon>
        <taxon>Craniata</taxon>
        <taxon>Vertebrata</taxon>
        <taxon>Euteleostomi</taxon>
        <taxon>Amphibia</taxon>
        <taxon>Batrachia</taxon>
        <taxon>Anura</taxon>
        <taxon>Pipoidea</taxon>
        <taxon>Pipidae</taxon>
        <taxon>Pipinae</taxon>
        <taxon>Hymenochirus</taxon>
    </lineage>
</organism>
<keyword evidence="8 11" id="KW-0472">Membrane</keyword>
<evidence type="ECO:0000256" key="8">
    <source>
        <dbReference type="ARBA" id="ARBA00023136"/>
    </source>
</evidence>
<dbReference type="GO" id="GO:0004930">
    <property type="term" value="F:G protein-coupled receptor activity"/>
    <property type="evidence" value="ECO:0007669"/>
    <property type="project" value="UniProtKB-KW"/>
</dbReference>
<keyword evidence="5" id="KW-0552">Olfaction</keyword>
<proteinExistence type="predicted"/>
<evidence type="ECO:0000256" key="10">
    <source>
        <dbReference type="ARBA" id="ARBA00023224"/>
    </source>
</evidence>
<dbReference type="Proteomes" id="UP000812440">
    <property type="component" value="Chromosome 2"/>
</dbReference>
<dbReference type="OrthoDB" id="5969463at2759"/>
<feature type="transmembrane region" description="Helical" evidence="11">
    <location>
        <begin position="278"/>
        <end position="298"/>
    </location>
</feature>
<dbReference type="PANTHER" id="PTHR26450:SF429">
    <property type="entry name" value="OLFACTORY RECEPTOR"/>
    <property type="match status" value="1"/>
</dbReference>